<accession>A0A284RGJ6</accession>
<name>A0A284RGJ6_ARMOS</name>
<evidence type="ECO:0000313" key="2">
    <source>
        <dbReference type="EMBL" id="SJL07868.1"/>
    </source>
</evidence>
<evidence type="ECO:0000313" key="3">
    <source>
        <dbReference type="Proteomes" id="UP000219338"/>
    </source>
</evidence>
<dbReference type="Proteomes" id="UP000219338">
    <property type="component" value="Unassembled WGS sequence"/>
</dbReference>
<dbReference type="AlphaFoldDB" id="A0A284RGJ6"/>
<keyword evidence="3" id="KW-1185">Reference proteome</keyword>
<gene>
    <name evidence="2" type="ORF">ARMOST_11222</name>
</gene>
<reference evidence="3" key="1">
    <citation type="journal article" date="2017" name="Nat. Ecol. Evol.">
        <title>Genome expansion and lineage-specific genetic innovations in the forest pathogenic fungi Armillaria.</title>
        <authorList>
            <person name="Sipos G."/>
            <person name="Prasanna A.N."/>
            <person name="Walter M.C."/>
            <person name="O'Connor E."/>
            <person name="Balint B."/>
            <person name="Krizsan K."/>
            <person name="Kiss B."/>
            <person name="Hess J."/>
            <person name="Varga T."/>
            <person name="Slot J."/>
            <person name="Riley R."/>
            <person name="Boka B."/>
            <person name="Rigling D."/>
            <person name="Barry K."/>
            <person name="Lee J."/>
            <person name="Mihaltcheva S."/>
            <person name="LaButti K."/>
            <person name="Lipzen A."/>
            <person name="Waldron R."/>
            <person name="Moloney N.M."/>
            <person name="Sperisen C."/>
            <person name="Kredics L."/>
            <person name="Vagvoelgyi C."/>
            <person name="Patrignani A."/>
            <person name="Fitzpatrick D."/>
            <person name="Nagy I."/>
            <person name="Doyle S."/>
            <person name="Anderson J.B."/>
            <person name="Grigoriev I.V."/>
            <person name="Gueldener U."/>
            <person name="Muensterkoetter M."/>
            <person name="Nagy L.G."/>
        </authorList>
    </citation>
    <scope>NUCLEOTIDE SEQUENCE [LARGE SCALE GENOMIC DNA]</scope>
    <source>
        <strain evidence="3">C18/9</strain>
    </source>
</reference>
<evidence type="ECO:0000256" key="1">
    <source>
        <dbReference type="SAM" id="MobiDB-lite"/>
    </source>
</evidence>
<protein>
    <submittedName>
        <fullName evidence="2">Uncharacterized protein</fullName>
    </submittedName>
</protein>
<proteinExistence type="predicted"/>
<dbReference type="EMBL" id="FUEG01000008">
    <property type="protein sequence ID" value="SJL07868.1"/>
    <property type="molecule type" value="Genomic_DNA"/>
</dbReference>
<sequence>MQSCFSHGLCKIVDTITLSPIFITYAPARLDPTYACLFVVLAIASAPCQKAKHTREKAEAPPSSPPGPSALWNGSSR</sequence>
<feature type="region of interest" description="Disordered" evidence="1">
    <location>
        <begin position="53"/>
        <end position="77"/>
    </location>
</feature>
<organism evidence="2 3">
    <name type="scientific">Armillaria ostoyae</name>
    <name type="common">Armillaria root rot fungus</name>
    <dbReference type="NCBI Taxonomy" id="47428"/>
    <lineage>
        <taxon>Eukaryota</taxon>
        <taxon>Fungi</taxon>
        <taxon>Dikarya</taxon>
        <taxon>Basidiomycota</taxon>
        <taxon>Agaricomycotina</taxon>
        <taxon>Agaricomycetes</taxon>
        <taxon>Agaricomycetidae</taxon>
        <taxon>Agaricales</taxon>
        <taxon>Marasmiineae</taxon>
        <taxon>Physalacriaceae</taxon>
        <taxon>Armillaria</taxon>
    </lineage>
</organism>